<evidence type="ECO:0000313" key="4">
    <source>
        <dbReference type="Proteomes" id="UP000310108"/>
    </source>
</evidence>
<evidence type="ECO:0000313" key="3">
    <source>
        <dbReference type="EMBL" id="TKW55762.1"/>
    </source>
</evidence>
<sequence length="295" mass="32860">MAAQRHVILALLTFLVQANALEINVVGGKTGLESDFYCSRSEVSRIDDDIYWMQALSASAYNFLDKKDSETTAAYVAWFGADNAYRTRAESIMTDVYDSIWSLGSKSTAYVADLDSSSDAIVIGCADTHTEPLCRTSKAVASDANGYILLCPRYFSGANTDYSTAFTYWRSSRTHYITGAEVLLHEMTHLSDVVGSWKTTDHAYEENQCLILDDDELIENADNFMFFALEVRANRDNAAKQVDMDASERAYKIARRLLTEGSATGSTSGVTYGSTGGWNYYQSGYPYWRGPWCYT</sequence>
<feature type="domain" description="Lysine-specific metallo-endopeptidase" evidence="2">
    <location>
        <begin position="66"/>
        <end position="228"/>
    </location>
</feature>
<feature type="chain" id="PRO_5020372742" description="Lysine-specific metallo-endopeptidase domain-containing protein" evidence="1">
    <location>
        <begin position="21"/>
        <end position="295"/>
    </location>
</feature>
<reference evidence="3 4" key="1">
    <citation type="journal article" date="2019" name="PLoS ONE">
        <title>Comparative genome analysis indicates high evolutionary potential of pathogenicity genes in Colletotrichum tanaceti.</title>
        <authorList>
            <person name="Lelwala R.V."/>
            <person name="Korhonen P.K."/>
            <person name="Young N.D."/>
            <person name="Scott J.B."/>
            <person name="Ades P.A."/>
            <person name="Gasser R.B."/>
            <person name="Taylor P.W.J."/>
        </authorList>
    </citation>
    <scope>NUCLEOTIDE SEQUENCE [LARGE SCALE GENOMIC DNA]</scope>
    <source>
        <strain evidence="3">BRIP57314</strain>
    </source>
</reference>
<dbReference type="InterPro" id="IPR024079">
    <property type="entry name" value="MetalloPept_cat_dom_sf"/>
</dbReference>
<dbReference type="Pfam" id="PF14521">
    <property type="entry name" value="Aspzincin_M35"/>
    <property type="match status" value="1"/>
</dbReference>
<proteinExistence type="predicted"/>
<evidence type="ECO:0000256" key="1">
    <source>
        <dbReference type="SAM" id="SignalP"/>
    </source>
</evidence>
<dbReference type="Gene3D" id="3.40.390.10">
    <property type="entry name" value="Collagenase (Catalytic Domain)"/>
    <property type="match status" value="1"/>
</dbReference>
<protein>
    <recommendedName>
        <fullName evidence="2">Lysine-specific metallo-endopeptidase domain-containing protein</fullName>
    </recommendedName>
</protein>
<dbReference type="EMBL" id="PJEX01000087">
    <property type="protein sequence ID" value="TKW55762.1"/>
    <property type="molecule type" value="Genomic_DNA"/>
</dbReference>
<comment type="caution">
    <text evidence="3">The sequence shown here is derived from an EMBL/GenBank/DDBJ whole genome shotgun (WGS) entry which is preliminary data.</text>
</comment>
<dbReference type="GO" id="GO:0004222">
    <property type="term" value="F:metalloendopeptidase activity"/>
    <property type="evidence" value="ECO:0007669"/>
    <property type="project" value="InterPro"/>
</dbReference>
<dbReference type="InterPro" id="IPR029463">
    <property type="entry name" value="Lys_MEP"/>
</dbReference>
<dbReference type="SUPFAM" id="SSF55486">
    <property type="entry name" value="Metalloproteases ('zincins'), catalytic domain"/>
    <property type="match status" value="1"/>
</dbReference>
<name>A0A4U6XJV4_9PEZI</name>
<accession>A0A4U6XJV4</accession>
<dbReference type="OrthoDB" id="4811013at2759"/>
<organism evidence="3 4">
    <name type="scientific">Colletotrichum tanaceti</name>
    <dbReference type="NCBI Taxonomy" id="1306861"/>
    <lineage>
        <taxon>Eukaryota</taxon>
        <taxon>Fungi</taxon>
        <taxon>Dikarya</taxon>
        <taxon>Ascomycota</taxon>
        <taxon>Pezizomycotina</taxon>
        <taxon>Sordariomycetes</taxon>
        <taxon>Hypocreomycetidae</taxon>
        <taxon>Glomerellales</taxon>
        <taxon>Glomerellaceae</taxon>
        <taxon>Colletotrichum</taxon>
        <taxon>Colletotrichum destructivum species complex</taxon>
    </lineage>
</organism>
<dbReference type="AlphaFoldDB" id="A0A4U6XJV4"/>
<feature type="signal peptide" evidence="1">
    <location>
        <begin position="1"/>
        <end position="20"/>
    </location>
</feature>
<keyword evidence="4" id="KW-1185">Reference proteome</keyword>
<keyword evidence="1" id="KW-0732">Signal</keyword>
<evidence type="ECO:0000259" key="2">
    <source>
        <dbReference type="Pfam" id="PF14521"/>
    </source>
</evidence>
<dbReference type="Proteomes" id="UP000310108">
    <property type="component" value="Unassembled WGS sequence"/>
</dbReference>
<gene>
    <name evidence="3" type="ORF">CTA1_184</name>
</gene>